<evidence type="ECO:0000313" key="18">
    <source>
        <dbReference type="EMBL" id="OGM43506.1"/>
    </source>
</evidence>
<dbReference type="PRINTS" id="PR00133">
    <property type="entry name" value="GLHYDRLASE3"/>
</dbReference>
<dbReference type="GO" id="GO:0008422">
    <property type="term" value="F:beta-glucosidase activity"/>
    <property type="evidence" value="ECO:0007669"/>
    <property type="project" value="UniProtKB-EC"/>
</dbReference>
<feature type="chain" id="PRO_5009534185" description="beta-glucosidase" evidence="16">
    <location>
        <begin position="19"/>
        <end position="797"/>
    </location>
</feature>
<keyword evidence="8" id="KW-0136">Cellulose degradation</keyword>
<evidence type="ECO:0000256" key="4">
    <source>
        <dbReference type="ARBA" id="ARBA00005336"/>
    </source>
</evidence>
<keyword evidence="9" id="KW-0325">Glycoprotein</keyword>
<dbReference type="RefSeq" id="XP_022387223.1">
    <property type="nucleotide sequence ID" value="XM_022535186.1"/>
</dbReference>
<gene>
    <name evidence="18" type="ORF">ABOM_008057</name>
</gene>
<dbReference type="EC" id="3.2.1.21" evidence="14"/>
<evidence type="ECO:0000256" key="3">
    <source>
        <dbReference type="ARBA" id="ARBA00004987"/>
    </source>
</evidence>
<sequence>MVQFKACFLLLGVVGAHATTVVQDDSFFYGQSPPVYPSPNMTGAGGWEHALVKAQGLVARMSLEEKISITAGVTDNTSGCGGNIPAINRLGFPGMCLQDGPNGIKGAELVNGYPSGIHIGASWNKSLAYHQAHAIGGEFRRKGVTLALGPPVLGPLGRIALGGRNWEGYGKDPYLSGIMGAETVRGVQDNGVIACAKHFVGNEQELHRNPRPDPITNRTVETSSTNMDDKTMHELYMWPFADAVHAGVASVMCAYQRLNNSYSCHNSKALNGLLKTELNFQGFVLSDWFAQHTGIASAMAGLDMVMPDGDLYWGANLTRAVHNGSVPVSQINNMATRIMAAWYLSGQDNQDLPPVGIGITADYRKPHPVIDARDPDDEALILEGAVQGHVLVKNVDNALPLSRPRILSIYGYDAKVANTNLAMAGVNGWTQGLQAHNYKSVVCGFGPNGGHCPPFAPIAAKGTLIGGGGSAAITPVYISSPFQALEARARRDRTQLFWDLEGTQVTNAEADACLVFVNAASSEGVDRPALRDDYTDGLILDIASQCNNTMVIIHNAGVRLVDPWIDHPNITAVIFAHLPGQDSGEAITQILYGDVSPSGKLPYTVPHDESDYGALLNPVTHTDWDRYFPQDNFTEGVYIDYRAFDRNGISPRFEFGFGMSYTTFNYSNLNVQPTVNLSELSEYPIGPVIPGGNADLWDTVAVATADITNTGRMEAAEIAQLYIQIPSEGQPLLQLRGFDKVTVPPGETRTVEFSIRRRDISLWDVSAQKWKLIAGAQYPVLVGASSRNILLNGTLEL</sequence>
<dbReference type="InterPro" id="IPR001764">
    <property type="entry name" value="Glyco_hydro_3_N"/>
</dbReference>
<evidence type="ECO:0000256" key="6">
    <source>
        <dbReference type="ARBA" id="ARBA00022729"/>
    </source>
</evidence>
<comment type="function">
    <text evidence="13">Beta-glucosidases are one of a number of cellulolytic enzymes involved in the degradation of cellulosic biomass. Catalyzes the last step releasing glucose from the inhibitory cellobiose.</text>
</comment>
<dbReference type="UniPathway" id="UPA00696"/>
<keyword evidence="12 14" id="KW-0624">Polysaccharide degradation</keyword>
<dbReference type="PROSITE" id="PS00775">
    <property type="entry name" value="GLYCOSYL_HYDROL_F3"/>
    <property type="match status" value="1"/>
</dbReference>
<dbReference type="SUPFAM" id="SSF52279">
    <property type="entry name" value="Beta-D-glucan exohydrolase, C-terminal domain"/>
    <property type="match status" value="1"/>
</dbReference>
<evidence type="ECO:0000256" key="15">
    <source>
        <dbReference type="SAM" id="MobiDB-lite"/>
    </source>
</evidence>
<dbReference type="EMBL" id="LYCR01000069">
    <property type="protein sequence ID" value="OGM43506.1"/>
    <property type="molecule type" value="Genomic_DNA"/>
</dbReference>
<dbReference type="Pfam" id="PF00933">
    <property type="entry name" value="Glyco_hydro_3"/>
    <property type="match status" value="1"/>
</dbReference>
<dbReference type="InterPro" id="IPR002772">
    <property type="entry name" value="Glyco_hydro_3_C"/>
</dbReference>
<dbReference type="InterPro" id="IPR017853">
    <property type="entry name" value="GH"/>
</dbReference>
<keyword evidence="10 14" id="KW-0119">Carbohydrate metabolism</keyword>
<feature type="domain" description="Fibronectin type III-like" evidence="17">
    <location>
        <begin position="717"/>
        <end position="786"/>
    </location>
</feature>
<dbReference type="InterPro" id="IPR013783">
    <property type="entry name" value="Ig-like_fold"/>
</dbReference>
<accession>A0A1F7ZVN2</accession>
<dbReference type="InterPro" id="IPR036962">
    <property type="entry name" value="Glyco_hydro_3_N_sf"/>
</dbReference>
<dbReference type="PANTHER" id="PTHR42715">
    <property type="entry name" value="BETA-GLUCOSIDASE"/>
    <property type="match status" value="1"/>
</dbReference>
<evidence type="ECO:0000256" key="7">
    <source>
        <dbReference type="ARBA" id="ARBA00022801"/>
    </source>
</evidence>
<dbReference type="PANTHER" id="PTHR42715:SF5">
    <property type="entry name" value="BETA-GLUCOSIDASE M-RELATED"/>
    <property type="match status" value="1"/>
</dbReference>
<reference evidence="18 19" key="1">
    <citation type="journal article" date="2016" name="Genome Biol. Evol.">
        <title>Draft genome sequence of an aflatoxigenic Aspergillus species, A. bombycis.</title>
        <authorList>
            <person name="Moore G.G."/>
            <person name="Mack B.M."/>
            <person name="Beltz S.B."/>
            <person name="Gilbert M.K."/>
        </authorList>
    </citation>
    <scope>NUCLEOTIDE SEQUENCE [LARGE SCALE GENOMIC DNA]</scope>
    <source>
        <strain evidence="19">NRRL 26010</strain>
    </source>
</reference>
<comment type="catalytic activity">
    <reaction evidence="1 14">
        <text>Hydrolysis of terminal, non-reducing beta-D-glucosyl residues with release of beta-D-glucose.</text>
        <dbReference type="EC" id="3.2.1.21"/>
    </reaction>
</comment>
<evidence type="ECO:0000256" key="14">
    <source>
        <dbReference type="RuleBase" id="RU361161"/>
    </source>
</evidence>
<evidence type="ECO:0000256" key="16">
    <source>
        <dbReference type="SAM" id="SignalP"/>
    </source>
</evidence>
<evidence type="ECO:0000256" key="1">
    <source>
        <dbReference type="ARBA" id="ARBA00000448"/>
    </source>
</evidence>
<dbReference type="Pfam" id="PF14310">
    <property type="entry name" value="Fn3-like"/>
    <property type="match status" value="1"/>
</dbReference>
<dbReference type="InterPro" id="IPR050288">
    <property type="entry name" value="Cellulose_deg_GH3"/>
</dbReference>
<feature type="region of interest" description="Disordered" evidence="15">
    <location>
        <begin position="205"/>
        <end position="224"/>
    </location>
</feature>
<dbReference type="GO" id="GO:0005576">
    <property type="term" value="C:extracellular region"/>
    <property type="evidence" value="ECO:0007669"/>
    <property type="project" value="UniProtKB-SubCell"/>
</dbReference>
<evidence type="ECO:0000256" key="2">
    <source>
        <dbReference type="ARBA" id="ARBA00004613"/>
    </source>
</evidence>
<name>A0A1F7ZVN2_9EURO</name>
<dbReference type="Pfam" id="PF01915">
    <property type="entry name" value="Glyco_hydro_3_C"/>
    <property type="match status" value="1"/>
</dbReference>
<evidence type="ECO:0000256" key="10">
    <source>
        <dbReference type="ARBA" id="ARBA00023277"/>
    </source>
</evidence>
<dbReference type="Gene3D" id="2.60.40.10">
    <property type="entry name" value="Immunoglobulins"/>
    <property type="match status" value="1"/>
</dbReference>
<comment type="similarity">
    <text evidence="4 14">Belongs to the glycosyl hydrolase 3 family.</text>
</comment>
<dbReference type="InterPro" id="IPR026891">
    <property type="entry name" value="Fn3-like"/>
</dbReference>
<dbReference type="SMART" id="SM01217">
    <property type="entry name" value="Fn3_like"/>
    <property type="match status" value="1"/>
</dbReference>
<dbReference type="GeneID" id="34451447"/>
<keyword evidence="11 14" id="KW-0326">Glycosidase</keyword>
<keyword evidence="7 14" id="KW-0378">Hydrolase</keyword>
<feature type="signal peptide" evidence="16">
    <location>
        <begin position="1"/>
        <end position="18"/>
    </location>
</feature>
<evidence type="ECO:0000256" key="11">
    <source>
        <dbReference type="ARBA" id="ARBA00023295"/>
    </source>
</evidence>
<dbReference type="InterPro" id="IPR019800">
    <property type="entry name" value="Glyco_hydro_3_AS"/>
</dbReference>
<comment type="subcellular location">
    <subcellularLocation>
        <location evidence="2">Secreted</location>
    </subcellularLocation>
</comment>
<dbReference type="SUPFAM" id="SSF51445">
    <property type="entry name" value="(Trans)glycosidases"/>
    <property type="match status" value="1"/>
</dbReference>
<dbReference type="Gene3D" id="3.40.50.1700">
    <property type="entry name" value="Glycoside hydrolase family 3 C-terminal domain"/>
    <property type="match status" value="1"/>
</dbReference>
<dbReference type="AlphaFoldDB" id="A0A1F7ZVN2"/>
<evidence type="ECO:0000313" key="19">
    <source>
        <dbReference type="Proteomes" id="UP000179179"/>
    </source>
</evidence>
<dbReference type="STRING" id="109264.A0A1F7ZVN2"/>
<evidence type="ECO:0000256" key="8">
    <source>
        <dbReference type="ARBA" id="ARBA00023001"/>
    </source>
</evidence>
<dbReference type="GO" id="GO:0030245">
    <property type="term" value="P:cellulose catabolic process"/>
    <property type="evidence" value="ECO:0007669"/>
    <property type="project" value="UniProtKB-UniPathway"/>
</dbReference>
<organism evidence="18 19">
    <name type="scientific">Aspergillus bombycis</name>
    <dbReference type="NCBI Taxonomy" id="109264"/>
    <lineage>
        <taxon>Eukaryota</taxon>
        <taxon>Fungi</taxon>
        <taxon>Dikarya</taxon>
        <taxon>Ascomycota</taxon>
        <taxon>Pezizomycotina</taxon>
        <taxon>Eurotiomycetes</taxon>
        <taxon>Eurotiomycetidae</taxon>
        <taxon>Eurotiales</taxon>
        <taxon>Aspergillaceae</taxon>
        <taxon>Aspergillus</taxon>
    </lineage>
</organism>
<keyword evidence="5" id="KW-0964">Secreted</keyword>
<evidence type="ECO:0000256" key="9">
    <source>
        <dbReference type="ARBA" id="ARBA00023180"/>
    </source>
</evidence>
<comment type="pathway">
    <text evidence="3 14">Glycan metabolism; cellulose degradation.</text>
</comment>
<dbReference type="OrthoDB" id="416222at2759"/>
<evidence type="ECO:0000256" key="13">
    <source>
        <dbReference type="ARBA" id="ARBA00024983"/>
    </source>
</evidence>
<proteinExistence type="inferred from homology"/>
<evidence type="ECO:0000256" key="12">
    <source>
        <dbReference type="ARBA" id="ARBA00023326"/>
    </source>
</evidence>
<evidence type="ECO:0000259" key="17">
    <source>
        <dbReference type="SMART" id="SM01217"/>
    </source>
</evidence>
<dbReference type="FunFam" id="3.20.20.300:FF:000002">
    <property type="entry name" value="Probable beta-glucosidase"/>
    <property type="match status" value="1"/>
</dbReference>
<keyword evidence="19" id="KW-1185">Reference proteome</keyword>
<dbReference type="Proteomes" id="UP000179179">
    <property type="component" value="Unassembled WGS sequence"/>
</dbReference>
<dbReference type="Gene3D" id="3.20.20.300">
    <property type="entry name" value="Glycoside hydrolase, family 3, N-terminal domain"/>
    <property type="match status" value="1"/>
</dbReference>
<comment type="caution">
    <text evidence="18">The sequence shown here is derived from an EMBL/GenBank/DDBJ whole genome shotgun (WGS) entry which is preliminary data.</text>
</comment>
<dbReference type="InterPro" id="IPR036881">
    <property type="entry name" value="Glyco_hydro_3_C_sf"/>
</dbReference>
<keyword evidence="6 16" id="KW-0732">Signal</keyword>
<evidence type="ECO:0000256" key="5">
    <source>
        <dbReference type="ARBA" id="ARBA00022525"/>
    </source>
</evidence>
<protein>
    <recommendedName>
        <fullName evidence="14">beta-glucosidase</fullName>
        <ecNumber evidence="14">3.2.1.21</ecNumber>
    </recommendedName>
</protein>